<accession>A0A3B0WIG3</accession>
<gene>
    <name evidence="1" type="ORF">MNBD_GAMMA05-969</name>
</gene>
<organism evidence="1">
    <name type="scientific">hydrothermal vent metagenome</name>
    <dbReference type="NCBI Taxonomy" id="652676"/>
    <lineage>
        <taxon>unclassified sequences</taxon>
        <taxon>metagenomes</taxon>
        <taxon>ecological metagenomes</taxon>
    </lineage>
</organism>
<evidence type="ECO:0000313" key="1">
    <source>
        <dbReference type="EMBL" id="VAW51092.1"/>
    </source>
</evidence>
<proteinExistence type="predicted"/>
<sequence>MAYKCDVCGMGVGSMTCAECGKELVHDTITTDEGGKVHVSKCPDDHGMVKSPMCCGQDMVSKL</sequence>
<dbReference type="AlphaFoldDB" id="A0A3B0WIG3"/>
<reference evidence="1" key="1">
    <citation type="submission" date="2018-06" db="EMBL/GenBank/DDBJ databases">
        <authorList>
            <person name="Zhirakovskaya E."/>
        </authorList>
    </citation>
    <scope>NUCLEOTIDE SEQUENCE</scope>
</reference>
<dbReference type="EMBL" id="UOFE01000013">
    <property type="protein sequence ID" value="VAW51092.1"/>
    <property type="molecule type" value="Genomic_DNA"/>
</dbReference>
<protein>
    <submittedName>
        <fullName evidence="1">Uncharacterized protein</fullName>
    </submittedName>
</protein>
<name>A0A3B0WIG3_9ZZZZ</name>